<dbReference type="PROSITE" id="PS51186">
    <property type="entry name" value="GNAT"/>
    <property type="match status" value="1"/>
</dbReference>
<evidence type="ECO:0000313" key="2">
    <source>
        <dbReference type="EMBL" id="RZF31948.1"/>
    </source>
</evidence>
<dbReference type="FunCoup" id="A0A482WEM4">
    <property type="interactions" value="2"/>
</dbReference>
<accession>A0A482WEM4</accession>
<gene>
    <name evidence="2" type="ORF">LSTR_LSTR012418</name>
</gene>
<dbReference type="Pfam" id="PF08445">
    <property type="entry name" value="FR47"/>
    <property type="match status" value="1"/>
</dbReference>
<dbReference type="EMBL" id="QKKF02037815">
    <property type="protein sequence ID" value="RZF31948.1"/>
    <property type="molecule type" value="Genomic_DNA"/>
</dbReference>
<organism evidence="2 3">
    <name type="scientific">Laodelphax striatellus</name>
    <name type="common">Small brown planthopper</name>
    <name type="synonym">Delphax striatella</name>
    <dbReference type="NCBI Taxonomy" id="195883"/>
    <lineage>
        <taxon>Eukaryota</taxon>
        <taxon>Metazoa</taxon>
        <taxon>Ecdysozoa</taxon>
        <taxon>Arthropoda</taxon>
        <taxon>Hexapoda</taxon>
        <taxon>Insecta</taxon>
        <taxon>Pterygota</taxon>
        <taxon>Neoptera</taxon>
        <taxon>Paraneoptera</taxon>
        <taxon>Hemiptera</taxon>
        <taxon>Auchenorrhyncha</taxon>
        <taxon>Fulgoroidea</taxon>
        <taxon>Delphacidae</taxon>
        <taxon>Criomorphinae</taxon>
        <taxon>Laodelphax</taxon>
    </lineage>
</organism>
<evidence type="ECO:0000259" key="1">
    <source>
        <dbReference type="PROSITE" id="PS51186"/>
    </source>
</evidence>
<dbReference type="GO" id="GO:0016747">
    <property type="term" value="F:acyltransferase activity, transferring groups other than amino-acyl groups"/>
    <property type="evidence" value="ECO:0007669"/>
    <property type="project" value="InterPro"/>
</dbReference>
<dbReference type="InterPro" id="IPR053225">
    <property type="entry name" value="Acyl-CoA_N-acyltransferase"/>
</dbReference>
<dbReference type="PANTHER" id="PTHR20958">
    <property type="entry name" value="GLYCINE N-ACYLTRANSFERASE-LIKE PROTEIN"/>
    <property type="match status" value="1"/>
</dbReference>
<dbReference type="InParanoid" id="A0A482WEM4"/>
<protein>
    <recommendedName>
        <fullName evidence="1">N-acetyltransferase domain-containing protein</fullName>
    </recommendedName>
</protein>
<reference evidence="2 3" key="1">
    <citation type="journal article" date="2017" name="Gigascience">
        <title>Genome sequence of the small brown planthopper, Laodelphax striatellus.</title>
        <authorList>
            <person name="Zhu J."/>
            <person name="Jiang F."/>
            <person name="Wang X."/>
            <person name="Yang P."/>
            <person name="Bao Y."/>
            <person name="Zhao W."/>
            <person name="Wang W."/>
            <person name="Lu H."/>
            <person name="Wang Q."/>
            <person name="Cui N."/>
            <person name="Li J."/>
            <person name="Chen X."/>
            <person name="Luo L."/>
            <person name="Yu J."/>
            <person name="Kang L."/>
            <person name="Cui F."/>
        </authorList>
    </citation>
    <scope>NUCLEOTIDE SEQUENCE [LARGE SCALE GENOMIC DNA]</scope>
    <source>
        <strain evidence="2">Lst14</strain>
    </source>
</reference>
<dbReference type="STRING" id="195883.A0A482WEM4"/>
<dbReference type="InterPro" id="IPR000182">
    <property type="entry name" value="GNAT_dom"/>
</dbReference>
<dbReference type="InterPro" id="IPR041506">
    <property type="entry name" value="DUF5645"/>
</dbReference>
<dbReference type="Gene3D" id="3.40.630.30">
    <property type="match status" value="2"/>
</dbReference>
<dbReference type="InterPro" id="IPR016181">
    <property type="entry name" value="Acyl_CoA_acyltransferase"/>
</dbReference>
<dbReference type="Proteomes" id="UP000291343">
    <property type="component" value="Unassembled WGS sequence"/>
</dbReference>
<name>A0A482WEM4_LAOST</name>
<evidence type="ECO:0000313" key="3">
    <source>
        <dbReference type="Proteomes" id="UP000291343"/>
    </source>
</evidence>
<comment type="caution">
    <text evidence="2">The sequence shown here is derived from an EMBL/GenBank/DDBJ whole genome shotgun (WGS) entry which is preliminary data.</text>
</comment>
<dbReference type="PANTHER" id="PTHR20958:SF6">
    <property type="entry name" value="GLYCINE N-ACYLTRANSFERASE-LIKE PROTEIN"/>
    <property type="match status" value="1"/>
</dbReference>
<keyword evidence="3" id="KW-1185">Reference proteome</keyword>
<dbReference type="InterPro" id="IPR013653">
    <property type="entry name" value="GCN5-like_dom"/>
</dbReference>
<dbReference type="SUPFAM" id="SSF55729">
    <property type="entry name" value="Acyl-CoA N-acyltransferases (Nat)"/>
    <property type="match status" value="1"/>
</dbReference>
<dbReference type="AlphaFoldDB" id="A0A482WEM4"/>
<feature type="domain" description="N-acetyltransferase" evidence="1">
    <location>
        <begin position="156"/>
        <end position="291"/>
    </location>
</feature>
<proteinExistence type="predicted"/>
<dbReference type="Pfam" id="PF18713">
    <property type="entry name" value="DUF5645"/>
    <property type="match status" value="1"/>
</dbReference>
<dbReference type="SMR" id="A0A482WEM4"/>
<dbReference type="OrthoDB" id="61870at2759"/>
<sequence length="291" mass="33628">MEHSPPSDHSNAGSLQEVNKDLIPQVLEILRKDFPRSIHIYYFIWMLLEWEKKNVPISIRVLCCNGDPNEGVFIAVSKYGICRFMIYSKDRDQIKLKKLLRTLPVDWSDQIIFEAVFEEYIPIVEELIASNNCRSTYEAIFNEFWLPPEGRNKIIVDLPENTYLDRLNESHVKIVNETWKYGSKDTESLVKNTICVNFGIGLFRKEDGKLLAWNTMQHFAALGMLFTDIEERNKGYGRIVTAELAKALVEQNVVPYACVSEVNKPSTNLFTKLGFVIANRVTWIFVQPNLD</sequence>